<dbReference type="Proteomes" id="UP001176429">
    <property type="component" value="Unassembled WGS sequence"/>
</dbReference>
<evidence type="ECO:0000313" key="2">
    <source>
        <dbReference type="Proteomes" id="UP001176429"/>
    </source>
</evidence>
<comment type="caution">
    <text evidence="1">The sequence shown here is derived from an EMBL/GenBank/DDBJ whole genome shotgun (WGS) entry which is preliminary data.</text>
</comment>
<dbReference type="InterPro" id="IPR036116">
    <property type="entry name" value="FN3_sf"/>
</dbReference>
<accession>A0ABT9BES7</accession>
<dbReference type="RefSeq" id="WP_305008151.1">
    <property type="nucleotide sequence ID" value="NZ_JAUQSY010000013.1"/>
</dbReference>
<keyword evidence="2" id="KW-1185">Reference proteome</keyword>
<evidence type="ECO:0000313" key="1">
    <source>
        <dbReference type="EMBL" id="MDO7876770.1"/>
    </source>
</evidence>
<dbReference type="Pfam" id="PF13585">
    <property type="entry name" value="CHU_C"/>
    <property type="match status" value="1"/>
</dbReference>
<sequence>MKLFFLRWGRAVGQLPLLALTLWVMLGLLPNTAEASHIRAGDIQARVDTTGANPRRIFFKLTLYTDLVGLNGQLVTQDEVTIFFGDGTAQEHIRRTTTNAIPIPSSPDTGLNVYLFEHTFPSAREFKVSFIGENRNQGIRNMTDSNNQTFYISTTVRIDPALGLNQSPVLNAPAFDKAGIRQVFLHNPAGSDADGDSLSYKLINCQQVPLGVAGTLISGGGNNRPVPVSCTNYRYPNDPQISGATNPVQVAYNGIPVGVPGAPAVFVQDAVTGQITWNAPILAGYYNIAFKVEEWRRSATGIRQIGEVVRDMQIIVRNTLNLRPELTVPADVCVVAGDVVRGVVTAVDGTEPGYQGQTAIQLFAYGGMLPPATFTQGSAGPPQARGEFVWRTECNDVARLPHQVVFKAQDTPASPGDPVLVDVRTWNIRVVGPAPQNVQASASVVGGLNSALLTWDRYTCNNARNLYIYRREGAAGTTPGPCETGIPASSGYVRIGTVTAATMSFVDTNLNSANVAQGLVRGKTYCYRIYADFQLPAGGESLASAEACVTFAGRQALLKNVDITQTNATNGRIDVRWTKPDPGNGAPFAAPLGYRILRSQSTSPTVFVPVRTLTTLDDTMLTDTGLNTQDVQYIYKLEFFSTPSGREVVENGPVASSVRTSIIPNGLTSTITVNWRYDVPWDNSLPQQPTTIYRRSPGGAFVQIGTAQGTATGGTYVDRDPSLRKQEEYCYYVQTDGRYPGVNYLTSLLNKSQERCVVLTDVPCDPILTLVPTNCDSLAALQEFPTASMRYSNNLRWTLGNSPAGCKAEASYYRIFYRAGNAGPYTLIDSVSQTSYTHRSLDFSGGCYQVQAVDQYGVRSNLSNEACQDNCVFFVLPNIFTPNGDGKNDTFRPKNSSPLRRVHFTAFNRWGVKVFENTTNAEIFINWDGGGPAGEVGNSSNKVVDGVYFYQAEVEFADNNNTKRTYKGWVEVLR</sequence>
<dbReference type="Gene3D" id="2.60.40.10">
    <property type="entry name" value="Immunoglobulins"/>
    <property type="match status" value="3"/>
</dbReference>
<dbReference type="InterPro" id="IPR013783">
    <property type="entry name" value="Ig-like_fold"/>
</dbReference>
<dbReference type="SUPFAM" id="SSF49265">
    <property type="entry name" value="Fibronectin type III"/>
    <property type="match status" value="1"/>
</dbReference>
<name>A0ABT9BES7_9BACT</name>
<reference evidence="1" key="1">
    <citation type="submission" date="2023-07" db="EMBL/GenBank/DDBJ databases">
        <authorList>
            <person name="Kim M.K."/>
        </authorList>
    </citation>
    <scope>NUCLEOTIDE SEQUENCE</scope>
    <source>
        <strain evidence="1">ASUV-10-1</strain>
    </source>
</reference>
<proteinExistence type="predicted"/>
<organism evidence="1 2">
    <name type="scientific">Hymenobacter aranciens</name>
    <dbReference type="NCBI Taxonomy" id="3063996"/>
    <lineage>
        <taxon>Bacteria</taxon>
        <taxon>Pseudomonadati</taxon>
        <taxon>Bacteroidota</taxon>
        <taxon>Cytophagia</taxon>
        <taxon>Cytophagales</taxon>
        <taxon>Hymenobacteraceae</taxon>
        <taxon>Hymenobacter</taxon>
    </lineage>
</organism>
<dbReference type="EMBL" id="JAUQSY010000013">
    <property type="protein sequence ID" value="MDO7876770.1"/>
    <property type="molecule type" value="Genomic_DNA"/>
</dbReference>
<protein>
    <submittedName>
        <fullName evidence="1">Gliding motility-associated C-terminal domain-containing protein</fullName>
    </submittedName>
</protein>
<gene>
    <name evidence="1" type="ORF">Q5H93_18640</name>
</gene>